<dbReference type="InterPro" id="IPR044760">
    <property type="entry name" value="TRAPPC2L"/>
</dbReference>
<dbReference type="EMBL" id="CM032182">
    <property type="protein sequence ID" value="KAG7096987.1"/>
    <property type="molecule type" value="Genomic_DNA"/>
</dbReference>
<dbReference type="AlphaFoldDB" id="A0A9P8ACW8"/>
<dbReference type="RefSeq" id="XP_043013457.1">
    <property type="nucleotide sequence ID" value="XM_043148855.1"/>
</dbReference>
<dbReference type="GeneID" id="66073458"/>
<protein>
    <recommendedName>
        <fullName evidence="2">Trafficking protein particle complex subunit 2-like protein</fullName>
    </recommendedName>
</protein>
<dbReference type="InterPro" id="IPR006722">
    <property type="entry name" value="Sedlin"/>
</dbReference>
<proteinExistence type="inferred from homology"/>
<reference evidence="3" key="1">
    <citation type="journal article" date="2021" name="Genome Biol. Evol.">
        <title>The assembled and annotated genome of the fairy-ring fungus Marasmius oreades.</title>
        <authorList>
            <person name="Hiltunen M."/>
            <person name="Ament-Velasquez S.L."/>
            <person name="Johannesson H."/>
        </authorList>
    </citation>
    <scope>NUCLEOTIDE SEQUENCE</scope>
    <source>
        <strain evidence="3">03SP1</strain>
    </source>
</reference>
<dbReference type="Pfam" id="PF04628">
    <property type="entry name" value="Sedlin_N"/>
    <property type="match status" value="1"/>
</dbReference>
<dbReference type="SUPFAM" id="SSF64356">
    <property type="entry name" value="SNARE-like"/>
    <property type="match status" value="1"/>
</dbReference>
<name>A0A9P8ACW8_9AGAR</name>
<dbReference type="InterPro" id="IPR011012">
    <property type="entry name" value="Longin-like_dom_sf"/>
</dbReference>
<comment type="caution">
    <text evidence="3">The sequence shown here is derived from an EMBL/GenBank/DDBJ whole genome shotgun (WGS) entry which is preliminary data.</text>
</comment>
<comment type="similarity">
    <text evidence="1">Belongs to the TRAPP small subunits family. Sedlin subfamily.</text>
</comment>
<dbReference type="PANTHER" id="PTHR12403">
    <property type="entry name" value="TRAFFICKING PROTEIN PARTICLE COMPLEX SUBUNIT 2"/>
    <property type="match status" value="1"/>
</dbReference>
<dbReference type="CDD" id="cd14854">
    <property type="entry name" value="TRAPPC2L"/>
    <property type="match status" value="1"/>
</dbReference>
<dbReference type="GO" id="GO:0006888">
    <property type="term" value="P:endoplasmic reticulum to Golgi vesicle-mediated transport"/>
    <property type="evidence" value="ECO:0007669"/>
    <property type="project" value="InterPro"/>
</dbReference>
<dbReference type="Proteomes" id="UP001049176">
    <property type="component" value="Chromosome 2"/>
</dbReference>
<evidence type="ECO:0000256" key="2">
    <source>
        <dbReference type="ARBA" id="ARBA00024408"/>
    </source>
</evidence>
<keyword evidence="4" id="KW-1185">Reference proteome</keyword>
<gene>
    <name evidence="3" type="ORF">E1B28_004382</name>
</gene>
<evidence type="ECO:0000313" key="4">
    <source>
        <dbReference type="Proteomes" id="UP001049176"/>
    </source>
</evidence>
<dbReference type="KEGG" id="more:E1B28_004382"/>
<dbReference type="GO" id="GO:0005737">
    <property type="term" value="C:cytoplasm"/>
    <property type="evidence" value="ECO:0007669"/>
    <property type="project" value="GOC"/>
</dbReference>
<accession>A0A9P8ACW8</accession>
<dbReference type="OrthoDB" id="18320at2759"/>
<evidence type="ECO:0000256" key="1">
    <source>
        <dbReference type="ARBA" id="ARBA00006626"/>
    </source>
</evidence>
<organism evidence="3 4">
    <name type="scientific">Marasmius oreades</name>
    <name type="common">fairy-ring Marasmius</name>
    <dbReference type="NCBI Taxonomy" id="181124"/>
    <lineage>
        <taxon>Eukaryota</taxon>
        <taxon>Fungi</taxon>
        <taxon>Dikarya</taxon>
        <taxon>Basidiomycota</taxon>
        <taxon>Agaricomycotina</taxon>
        <taxon>Agaricomycetes</taxon>
        <taxon>Agaricomycetidae</taxon>
        <taxon>Agaricales</taxon>
        <taxon>Marasmiineae</taxon>
        <taxon>Marasmiaceae</taxon>
        <taxon>Marasmius</taxon>
    </lineage>
</organism>
<evidence type="ECO:0000313" key="3">
    <source>
        <dbReference type="EMBL" id="KAG7096987.1"/>
    </source>
</evidence>
<sequence length="168" mass="18906">MAPGLRLNAVAFISPQNEPTLIRTFSKQDESAIKYHYIAHTSLDVIDERVAANSKLSECYLGLLYAMEDVAVYGYITPSKVKIVIALALSDSVVRDIEVNMIFKALHMAYYAAISNPFLALRASTDFVHDSPRSYSLLAGSQKWKNFRRRVDEISRDLGNPMTTNQDR</sequence>
<dbReference type="Gene3D" id="3.30.450.70">
    <property type="match status" value="1"/>
</dbReference>